<gene>
    <name evidence="2" type="ORF">Pfra01_001461100</name>
</gene>
<dbReference type="EMBL" id="BSXT01001527">
    <property type="protein sequence ID" value="GMF43331.1"/>
    <property type="molecule type" value="Genomic_DNA"/>
</dbReference>
<evidence type="ECO:0000256" key="1">
    <source>
        <dbReference type="SAM" id="MobiDB-lite"/>
    </source>
</evidence>
<evidence type="ECO:0000313" key="2">
    <source>
        <dbReference type="EMBL" id="GMF43331.1"/>
    </source>
</evidence>
<feature type="region of interest" description="Disordered" evidence="1">
    <location>
        <begin position="1"/>
        <end position="33"/>
    </location>
</feature>
<proteinExistence type="predicted"/>
<comment type="caution">
    <text evidence="2">The sequence shown here is derived from an EMBL/GenBank/DDBJ whole genome shotgun (WGS) entry which is preliminary data.</text>
</comment>
<protein>
    <submittedName>
        <fullName evidence="2">Unnamed protein product</fullName>
    </submittedName>
</protein>
<feature type="compositionally biased region" description="Polar residues" evidence="1">
    <location>
        <begin position="1"/>
        <end position="21"/>
    </location>
</feature>
<name>A0A9W6XQI9_9STRA</name>
<keyword evidence="3" id="KW-1185">Reference proteome</keyword>
<sequence length="76" mass="8339">MKLQAQPNQGAEPQDADTNTAPMEGRDDSGARPGVVRMKRCTLGVFGTSIYFNFDIFNMCKYLGSTILIRFDASSS</sequence>
<dbReference type="AlphaFoldDB" id="A0A9W6XQI9"/>
<reference evidence="2" key="1">
    <citation type="submission" date="2023-04" db="EMBL/GenBank/DDBJ databases">
        <title>Phytophthora fragariaefolia NBRC 109709.</title>
        <authorList>
            <person name="Ichikawa N."/>
            <person name="Sato H."/>
            <person name="Tonouchi N."/>
        </authorList>
    </citation>
    <scope>NUCLEOTIDE SEQUENCE</scope>
    <source>
        <strain evidence="2">NBRC 109709</strain>
    </source>
</reference>
<evidence type="ECO:0000313" key="3">
    <source>
        <dbReference type="Proteomes" id="UP001165121"/>
    </source>
</evidence>
<accession>A0A9W6XQI9</accession>
<dbReference type="Proteomes" id="UP001165121">
    <property type="component" value="Unassembled WGS sequence"/>
</dbReference>
<organism evidence="2 3">
    <name type="scientific">Phytophthora fragariaefolia</name>
    <dbReference type="NCBI Taxonomy" id="1490495"/>
    <lineage>
        <taxon>Eukaryota</taxon>
        <taxon>Sar</taxon>
        <taxon>Stramenopiles</taxon>
        <taxon>Oomycota</taxon>
        <taxon>Peronosporomycetes</taxon>
        <taxon>Peronosporales</taxon>
        <taxon>Peronosporaceae</taxon>
        <taxon>Phytophthora</taxon>
    </lineage>
</organism>